<dbReference type="PANTHER" id="PTHR47967:SF31">
    <property type="entry name" value="ASPARTYL PROTEASE FAMILY PROTEIN"/>
    <property type="match status" value="1"/>
</dbReference>
<name>A0A1E5UNL9_9POAL</name>
<evidence type="ECO:0000313" key="7">
    <source>
        <dbReference type="Proteomes" id="UP000095767"/>
    </source>
</evidence>
<comment type="caution">
    <text evidence="6">The sequence shown here is derived from an EMBL/GenBank/DDBJ whole genome shotgun (WGS) entry which is preliminary data.</text>
</comment>
<keyword evidence="2" id="KW-0645">Protease</keyword>
<dbReference type="GO" id="GO:0004190">
    <property type="term" value="F:aspartic-type endopeptidase activity"/>
    <property type="evidence" value="ECO:0007669"/>
    <property type="project" value="InterPro"/>
</dbReference>
<dbReference type="OrthoDB" id="1722940at2759"/>
<evidence type="ECO:0000256" key="2">
    <source>
        <dbReference type="ARBA" id="ARBA00022670"/>
    </source>
</evidence>
<comment type="similarity">
    <text evidence="1">Belongs to the peptidase A1 family.</text>
</comment>
<dbReference type="PROSITE" id="PS51767">
    <property type="entry name" value="PEPTIDASE_A1"/>
    <property type="match status" value="1"/>
</dbReference>
<dbReference type="InterPro" id="IPR001969">
    <property type="entry name" value="Aspartic_peptidase_AS"/>
</dbReference>
<dbReference type="PANTHER" id="PTHR47967">
    <property type="entry name" value="OS07G0603500 PROTEIN-RELATED"/>
    <property type="match status" value="1"/>
</dbReference>
<dbReference type="EMBL" id="LWDX02069936">
    <property type="protein sequence ID" value="OEL14473.1"/>
    <property type="molecule type" value="Genomic_DNA"/>
</dbReference>
<dbReference type="AlphaFoldDB" id="A0A1E5UNL9"/>
<keyword evidence="3" id="KW-0378">Hydrolase</keyword>
<dbReference type="Gene3D" id="2.40.70.10">
    <property type="entry name" value="Acid Proteases"/>
    <property type="match status" value="2"/>
</dbReference>
<keyword evidence="7" id="KW-1185">Reference proteome</keyword>
<dbReference type="PROSITE" id="PS51257">
    <property type="entry name" value="PROKAR_LIPOPROTEIN"/>
    <property type="match status" value="1"/>
</dbReference>
<evidence type="ECO:0000313" key="6">
    <source>
        <dbReference type="EMBL" id="OEL14473.1"/>
    </source>
</evidence>
<dbReference type="InterPro" id="IPR021109">
    <property type="entry name" value="Peptidase_aspartic_dom_sf"/>
</dbReference>
<proteinExistence type="inferred from homology"/>
<organism evidence="6 7">
    <name type="scientific">Dichanthelium oligosanthes</name>
    <dbReference type="NCBI Taxonomy" id="888268"/>
    <lineage>
        <taxon>Eukaryota</taxon>
        <taxon>Viridiplantae</taxon>
        <taxon>Streptophyta</taxon>
        <taxon>Embryophyta</taxon>
        <taxon>Tracheophyta</taxon>
        <taxon>Spermatophyta</taxon>
        <taxon>Magnoliopsida</taxon>
        <taxon>Liliopsida</taxon>
        <taxon>Poales</taxon>
        <taxon>Poaceae</taxon>
        <taxon>PACMAD clade</taxon>
        <taxon>Panicoideae</taxon>
        <taxon>Panicodae</taxon>
        <taxon>Paniceae</taxon>
        <taxon>Dichantheliinae</taxon>
        <taxon>Dichanthelium</taxon>
    </lineage>
</organism>
<protein>
    <recommendedName>
        <fullName evidence="5">Peptidase A1 domain-containing protein</fullName>
    </recommendedName>
</protein>
<dbReference type="GO" id="GO:0005576">
    <property type="term" value="C:extracellular region"/>
    <property type="evidence" value="ECO:0007669"/>
    <property type="project" value="TreeGrafter"/>
</dbReference>
<dbReference type="STRING" id="888268.A0A1E5UNL9"/>
<evidence type="ECO:0000259" key="5">
    <source>
        <dbReference type="PROSITE" id="PS51767"/>
    </source>
</evidence>
<dbReference type="PROSITE" id="PS00141">
    <property type="entry name" value="ASP_PROTEASE"/>
    <property type="match status" value="1"/>
</dbReference>
<dbReference type="Pfam" id="PF14543">
    <property type="entry name" value="TAXi_N"/>
    <property type="match status" value="1"/>
</dbReference>
<gene>
    <name evidence="6" type="ORF">BAE44_0024508</name>
</gene>
<sequence>MNKLALLVALLAAALAVSCSDAAGGAIRKQLTRADAGRGLTRRQLLRRMARRSKARVARLLSLSDSSSSSAASVSAVPGKGQVMDTEYLVSFAIGTPAQPVQVTLDTGSDLIWTQCQPCPSCYAQALPYYDPSLSATSAVLHCNASACQQIDLSSCGTHEWGNQTCVYTYFYGDKSLQRYRQRHRRLRPWSPVLPSQLKVGNFSYCFTNITGSTPNPVLLGLPAELYSGASGAVQTTPLIQSSSAVPTFYYLSLKSITVGSTRLPVPESAFALTSNDIFHTAFLEPRATSGRTDLVFISSNSFSASASIPFSQSWPMMLLKQPTSIWTFFLDWR</sequence>
<keyword evidence="4" id="KW-0732">Signal</keyword>
<dbReference type="GO" id="GO:0006508">
    <property type="term" value="P:proteolysis"/>
    <property type="evidence" value="ECO:0007669"/>
    <property type="project" value="UniProtKB-KW"/>
</dbReference>
<dbReference type="InterPro" id="IPR051708">
    <property type="entry name" value="Plant_Aspart_Prot_A1"/>
</dbReference>
<dbReference type="Proteomes" id="UP000095767">
    <property type="component" value="Unassembled WGS sequence"/>
</dbReference>
<dbReference type="InterPro" id="IPR033121">
    <property type="entry name" value="PEPTIDASE_A1"/>
</dbReference>
<evidence type="ECO:0000256" key="4">
    <source>
        <dbReference type="SAM" id="SignalP"/>
    </source>
</evidence>
<dbReference type="SUPFAM" id="SSF50630">
    <property type="entry name" value="Acid proteases"/>
    <property type="match status" value="1"/>
</dbReference>
<dbReference type="InterPro" id="IPR032861">
    <property type="entry name" value="TAXi_N"/>
</dbReference>
<evidence type="ECO:0000256" key="1">
    <source>
        <dbReference type="ARBA" id="ARBA00007447"/>
    </source>
</evidence>
<feature type="domain" description="Peptidase A1" evidence="5">
    <location>
        <begin position="88"/>
        <end position="334"/>
    </location>
</feature>
<reference evidence="6 7" key="1">
    <citation type="submission" date="2016-09" db="EMBL/GenBank/DDBJ databases">
        <title>The draft genome of Dichanthelium oligosanthes: A C3 panicoid grass species.</title>
        <authorList>
            <person name="Studer A.J."/>
            <person name="Schnable J.C."/>
            <person name="Brutnell T.P."/>
        </authorList>
    </citation>
    <scope>NUCLEOTIDE SEQUENCE [LARGE SCALE GENOMIC DNA]</scope>
    <source>
        <strain evidence="7">cv. Kellogg 1175</strain>
        <tissue evidence="6">Leaf</tissue>
    </source>
</reference>
<evidence type="ECO:0000256" key="3">
    <source>
        <dbReference type="ARBA" id="ARBA00022801"/>
    </source>
</evidence>
<feature type="chain" id="PRO_5009187181" description="Peptidase A1 domain-containing protein" evidence="4">
    <location>
        <begin position="17"/>
        <end position="334"/>
    </location>
</feature>
<accession>A0A1E5UNL9</accession>
<feature type="signal peptide" evidence="4">
    <location>
        <begin position="1"/>
        <end position="16"/>
    </location>
</feature>